<protein>
    <submittedName>
        <fullName evidence="1">Uncharacterized protein</fullName>
    </submittedName>
</protein>
<dbReference type="EnsemblMetazoa" id="Aqu2.1.31076_001">
    <property type="protein sequence ID" value="Aqu2.1.31076_001"/>
    <property type="gene ID" value="Aqu2.1.31076"/>
</dbReference>
<accession>A0A1X7UTT0</accession>
<sequence length="87" mass="9472">MSCHGVDKTSYITDTLVPDLLANFLFPASHLVSQSRDPEAKGILNFEPKCNDVAARVAAYDLLTELSTDCLANLKCISNRLTTAVDQ</sequence>
<organism evidence="1">
    <name type="scientific">Amphimedon queenslandica</name>
    <name type="common">Sponge</name>
    <dbReference type="NCBI Taxonomy" id="400682"/>
    <lineage>
        <taxon>Eukaryota</taxon>
        <taxon>Metazoa</taxon>
        <taxon>Porifera</taxon>
        <taxon>Demospongiae</taxon>
        <taxon>Heteroscleromorpha</taxon>
        <taxon>Haplosclerida</taxon>
        <taxon>Niphatidae</taxon>
        <taxon>Amphimedon</taxon>
    </lineage>
</organism>
<name>A0A1X7UTT0_AMPQE</name>
<reference evidence="1" key="1">
    <citation type="submission" date="2017-05" db="UniProtKB">
        <authorList>
            <consortium name="EnsemblMetazoa"/>
        </authorList>
    </citation>
    <scope>IDENTIFICATION</scope>
</reference>
<dbReference type="AlphaFoldDB" id="A0A1X7UTT0"/>
<dbReference type="OrthoDB" id="289038at2759"/>
<proteinExistence type="predicted"/>
<evidence type="ECO:0000313" key="1">
    <source>
        <dbReference type="EnsemblMetazoa" id="Aqu2.1.31076_001"/>
    </source>
</evidence>
<dbReference type="STRING" id="400682.A0A1X7UTT0"/>
<dbReference type="InParanoid" id="A0A1X7UTT0"/>